<accession>A0AAD8SBM4</accession>
<reference evidence="2" key="1">
    <citation type="submission" date="2023-07" db="EMBL/GenBank/DDBJ databases">
        <title>A chromosome-level genome assembly of Lolium multiflorum.</title>
        <authorList>
            <person name="Chen Y."/>
            <person name="Copetti D."/>
            <person name="Kolliker R."/>
            <person name="Studer B."/>
        </authorList>
    </citation>
    <scope>NUCLEOTIDE SEQUENCE</scope>
    <source>
        <strain evidence="2">02402/16</strain>
        <tissue evidence="2">Leaf</tissue>
    </source>
</reference>
<feature type="region of interest" description="Disordered" evidence="1">
    <location>
        <begin position="71"/>
        <end position="96"/>
    </location>
</feature>
<feature type="compositionally biased region" description="Low complexity" evidence="1">
    <location>
        <begin position="20"/>
        <end position="49"/>
    </location>
</feature>
<evidence type="ECO:0000256" key="1">
    <source>
        <dbReference type="SAM" id="MobiDB-lite"/>
    </source>
</evidence>
<proteinExistence type="predicted"/>
<comment type="caution">
    <text evidence="2">The sequence shown here is derived from an EMBL/GenBank/DDBJ whole genome shotgun (WGS) entry which is preliminary data.</text>
</comment>
<name>A0AAD8SBM4_LOLMU</name>
<protein>
    <submittedName>
        <fullName evidence="2">Uncharacterized protein</fullName>
    </submittedName>
</protein>
<feature type="region of interest" description="Disordered" evidence="1">
    <location>
        <begin position="1"/>
        <end position="49"/>
    </location>
</feature>
<feature type="compositionally biased region" description="Low complexity" evidence="1">
    <location>
        <begin position="77"/>
        <end position="88"/>
    </location>
</feature>
<keyword evidence="3" id="KW-1185">Reference proteome</keyword>
<dbReference type="AlphaFoldDB" id="A0AAD8SBM4"/>
<dbReference type="Proteomes" id="UP001231189">
    <property type="component" value="Unassembled WGS sequence"/>
</dbReference>
<gene>
    <name evidence="2" type="ORF">QYE76_066579</name>
</gene>
<evidence type="ECO:0000313" key="2">
    <source>
        <dbReference type="EMBL" id="KAK1648774.1"/>
    </source>
</evidence>
<evidence type="ECO:0000313" key="3">
    <source>
        <dbReference type="Proteomes" id="UP001231189"/>
    </source>
</evidence>
<feature type="compositionally biased region" description="Polar residues" evidence="1">
    <location>
        <begin position="9"/>
        <end position="19"/>
    </location>
</feature>
<sequence>MLNLPSGKRWSTSTPRASTATCPRPSPRSASASAFASTPAAACPRSSPRSASAYASTAVAACPISRPPLPAPLVPTSSQDLSQSPQDLVEASPSSWSSRWRGAAPLLPDQIVSAAKRPAESSTSASSSFRSLVVSTTSSAALSAVQRPQKRPRVVMPRLRRSALESDLACPELLVDDVEMMDYWSSCGERTQSDAEEVLSAPNPWANYSLILLLDLS</sequence>
<dbReference type="EMBL" id="JAUUTY010000004">
    <property type="protein sequence ID" value="KAK1648774.1"/>
    <property type="molecule type" value="Genomic_DNA"/>
</dbReference>
<organism evidence="2 3">
    <name type="scientific">Lolium multiflorum</name>
    <name type="common">Italian ryegrass</name>
    <name type="synonym">Lolium perenne subsp. multiflorum</name>
    <dbReference type="NCBI Taxonomy" id="4521"/>
    <lineage>
        <taxon>Eukaryota</taxon>
        <taxon>Viridiplantae</taxon>
        <taxon>Streptophyta</taxon>
        <taxon>Embryophyta</taxon>
        <taxon>Tracheophyta</taxon>
        <taxon>Spermatophyta</taxon>
        <taxon>Magnoliopsida</taxon>
        <taxon>Liliopsida</taxon>
        <taxon>Poales</taxon>
        <taxon>Poaceae</taxon>
        <taxon>BOP clade</taxon>
        <taxon>Pooideae</taxon>
        <taxon>Poodae</taxon>
        <taxon>Poeae</taxon>
        <taxon>Poeae Chloroplast Group 2 (Poeae type)</taxon>
        <taxon>Loliodinae</taxon>
        <taxon>Loliinae</taxon>
        <taxon>Lolium</taxon>
    </lineage>
</organism>